<accession>A0A2K9NV73</accession>
<keyword evidence="4" id="KW-0813">Transport</keyword>
<evidence type="ECO:0000313" key="9">
    <source>
        <dbReference type="Proteomes" id="UP000235584"/>
    </source>
</evidence>
<evidence type="ECO:0000313" key="8">
    <source>
        <dbReference type="EMBL" id="AUN99421.1"/>
    </source>
</evidence>
<dbReference type="GO" id="GO:0022857">
    <property type="term" value="F:transmembrane transporter activity"/>
    <property type="evidence" value="ECO:0007669"/>
    <property type="project" value="TreeGrafter"/>
</dbReference>
<keyword evidence="5" id="KW-0547">Nucleotide-binding</keyword>
<dbReference type="RefSeq" id="WP_102244712.1">
    <property type="nucleotide sequence ID" value="NZ_CP025704.1"/>
</dbReference>
<dbReference type="SUPFAM" id="SSF52540">
    <property type="entry name" value="P-loop containing nucleoside triphosphate hydrolases"/>
    <property type="match status" value="1"/>
</dbReference>
<keyword evidence="9" id="KW-1185">Reference proteome</keyword>
<dbReference type="Pfam" id="PF00005">
    <property type="entry name" value="ABC_tran"/>
    <property type="match status" value="1"/>
</dbReference>
<dbReference type="KEGG" id="bsto:C0V70_15160"/>
<dbReference type="OrthoDB" id="9766351at2"/>
<sequence length="223" mass="24961">MSSNIMIKIENVKKFYTKSHALNNVTVTMNAGEEYLIRGASGSGKSTLLYLLGGLERPTEGKVIVNQKDLSELNDEELALYRNRYVGFVFQFHFLLSSMNCLENILLPARLGGVYTDEVKERAISLAKLLQVEHCLEKFPYELSGGEQQRINIIRALSLKPKLLLCDEPTGNLDSENSQKVIQLLRSLAREFGATLVVVTHDPQIAQSFSNQLLMKDGVLVTQ</sequence>
<dbReference type="GO" id="GO:0005524">
    <property type="term" value="F:ATP binding"/>
    <property type="evidence" value="ECO:0007669"/>
    <property type="project" value="UniProtKB-KW"/>
</dbReference>
<dbReference type="FunFam" id="3.40.50.300:FF:000056">
    <property type="entry name" value="Cell division ATP-binding protein FtsE"/>
    <property type="match status" value="1"/>
</dbReference>
<dbReference type="InterPro" id="IPR017911">
    <property type="entry name" value="MacB-like_ATP-bd"/>
</dbReference>
<evidence type="ECO:0000256" key="4">
    <source>
        <dbReference type="ARBA" id="ARBA00022448"/>
    </source>
</evidence>
<dbReference type="GO" id="GO:0005886">
    <property type="term" value="C:plasma membrane"/>
    <property type="evidence" value="ECO:0007669"/>
    <property type="project" value="TreeGrafter"/>
</dbReference>
<evidence type="ECO:0000256" key="6">
    <source>
        <dbReference type="ARBA" id="ARBA00022840"/>
    </source>
</evidence>
<feature type="domain" description="ABC transporter" evidence="7">
    <location>
        <begin position="7"/>
        <end position="223"/>
    </location>
</feature>
<evidence type="ECO:0000259" key="7">
    <source>
        <dbReference type="PROSITE" id="PS50893"/>
    </source>
</evidence>
<gene>
    <name evidence="8" type="ORF">C0V70_15160</name>
</gene>
<name>A0A2K9NV73_BACTC</name>
<dbReference type="InterPro" id="IPR003593">
    <property type="entry name" value="AAA+_ATPase"/>
</dbReference>
<dbReference type="PANTHER" id="PTHR24220:SF86">
    <property type="entry name" value="ABC TRANSPORTER ABCH.1"/>
    <property type="match status" value="1"/>
</dbReference>
<comment type="function">
    <text evidence="1">Part of the ABC transporter FtsEX involved in cellular division. Important for assembly or stability of the septal ring.</text>
</comment>
<proteinExistence type="inferred from homology"/>
<dbReference type="InterPro" id="IPR017871">
    <property type="entry name" value="ABC_transporter-like_CS"/>
</dbReference>
<comment type="similarity">
    <text evidence="2">Belongs to the ABC transporter superfamily.</text>
</comment>
<dbReference type="EMBL" id="CP025704">
    <property type="protein sequence ID" value="AUN99421.1"/>
    <property type="molecule type" value="Genomic_DNA"/>
</dbReference>
<organism evidence="8 9">
    <name type="scientific">Bacteriovorax stolpii</name>
    <name type="common">Bdellovibrio stolpii</name>
    <dbReference type="NCBI Taxonomy" id="960"/>
    <lineage>
        <taxon>Bacteria</taxon>
        <taxon>Pseudomonadati</taxon>
        <taxon>Bdellovibrionota</taxon>
        <taxon>Bacteriovoracia</taxon>
        <taxon>Bacteriovoracales</taxon>
        <taxon>Bacteriovoracaceae</taxon>
        <taxon>Bacteriovorax</taxon>
    </lineage>
</organism>
<dbReference type="GO" id="GO:0016887">
    <property type="term" value="F:ATP hydrolysis activity"/>
    <property type="evidence" value="ECO:0007669"/>
    <property type="project" value="InterPro"/>
</dbReference>
<dbReference type="PANTHER" id="PTHR24220">
    <property type="entry name" value="IMPORT ATP-BINDING PROTEIN"/>
    <property type="match status" value="1"/>
</dbReference>
<dbReference type="AlphaFoldDB" id="A0A2K9NV73"/>
<dbReference type="InterPro" id="IPR015854">
    <property type="entry name" value="ABC_transpr_LolD-like"/>
</dbReference>
<dbReference type="SMART" id="SM00382">
    <property type="entry name" value="AAA"/>
    <property type="match status" value="1"/>
</dbReference>
<dbReference type="PROSITE" id="PS50893">
    <property type="entry name" value="ABC_TRANSPORTER_2"/>
    <property type="match status" value="1"/>
</dbReference>
<dbReference type="Proteomes" id="UP000235584">
    <property type="component" value="Chromosome"/>
</dbReference>
<dbReference type="PROSITE" id="PS00211">
    <property type="entry name" value="ABC_TRANSPORTER_1"/>
    <property type="match status" value="1"/>
</dbReference>
<dbReference type="InterPro" id="IPR027417">
    <property type="entry name" value="P-loop_NTPase"/>
</dbReference>
<dbReference type="Gene3D" id="3.40.50.300">
    <property type="entry name" value="P-loop containing nucleotide triphosphate hydrolases"/>
    <property type="match status" value="1"/>
</dbReference>
<reference evidence="8 9" key="1">
    <citation type="submission" date="2018-01" db="EMBL/GenBank/DDBJ databases">
        <title>Complete genome sequence of Bacteriovorax stolpii DSM12778.</title>
        <authorList>
            <person name="Tang B."/>
            <person name="Chang J."/>
        </authorList>
    </citation>
    <scope>NUCLEOTIDE SEQUENCE [LARGE SCALE GENOMIC DNA]</scope>
    <source>
        <strain evidence="8 9">DSM 12778</strain>
    </source>
</reference>
<keyword evidence="6" id="KW-0067">ATP-binding</keyword>
<evidence type="ECO:0000256" key="2">
    <source>
        <dbReference type="ARBA" id="ARBA00005417"/>
    </source>
</evidence>
<evidence type="ECO:0000256" key="3">
    <source>
        <dbReference type="ARBA" id="ARBA00020019"/>
    </source>
</evidence>
<evidence type="ECO:0000256" key="1">
    <source>
        <dbReference type="ARBA" id="ARBA00002579"/>
    </source>
</evidence>
<evidence type="ECO:0000256" key="5">
    <source>
        <dbReference type="ARBA" id="ARBA00022741"/>
    </source>
</evidence>
<dbReference type="CDD" id="cd03255">
    <property type="entry name" value="ABC_MJ0796_LolCDE_FtsE"/>
    <property type="match status" value="1"/>
</dbReference>
<dbReference type="InterPro" id="IPR003439">
    <property type="entry name" value="ABC_transporter-like_ATP-bd"/>
</dbReference>
<protein>
    <recommendedName>
        <fullName evidence="3">Cell division ATP-binding protein FtsE</fullName>
    </recommendedName>
</protein>